<sequence>MPMLTVSACQLGSGEGKAVPKGIQVTVSVVTLGEENYKVLKSFASFWLSWLRPFLGSLGGNQYDCHYNYSPSRTLESRVTSRTTTGISSELFVYPDVTETPIRIFNNGRLELVSFI</sequence>
<dbReference type="EMBL" id="WNTK01000198">
    <property type="protein sequence ID" value="KAG9470962.1"/>
    <property type="molecule type" value="Genomic_DNA"/>
</dbReference>
<organism evidence="1 2">
    <name type="scientific">Eleutherodactylus coqui</name>
    <name type="common">Puerto Rican coqui</name>
    <dbReference type="NCBI Taxonomy" id="57060"/>
    <lineage>
        <taxon>Eukaryota</taxon>
        <taxon>Metazoa</taxon>
        <taxon>Chordata</taxon>
        <taxon>Craniata</taxon>
        <taxon>Vertebrata</taxon>
        <taxon>Euteleostomi</taxon>
        <taxon>Amphibia</taxon>
        <taxon>Batrachia</taxon>
        <taxon>Anura</taxon>
        <taxon>Neobatrachia</taxon>
        <taxon>Hyloidea</taxon>
        <taxon>Eleutherodactylidae</taxon>
        <taxon>Eleutherodactylinae</taxon>
        <taxon>Eleutherodactylus</taxon>
        <taxon>Eleutherodactylus</taxon>
    </lineage>
</organism>
<reference evidence="1" key="1">
    <citation type="thesis" date="2020" institute="ProQuest LLC" country="789 East Eisenhower Parkway, Ann Arbor, MI, USA">
        <title>Comparative Genomics and Chromosome Evolution.</title>
        <authorList>
            <person name="Mudd A.B."/>
        </authorList>
    </citation>
    <scope>NUCLEOTIDE SEQUENCE</scope>
    <source>
        <strain evidence="1">HN-11 Male</strain>
        <tissue evidence="1">Kidney and liver</tissue>
    </source>
</reference>
<evidence type="ECO:0000313" key="1">
    <source>
        <dbReference type="EMBL" id="KAG9470962.1"/>
    </source>
</evidence>
<accession>A0A8J6JW49</accession>
<dbReference type="AlphaFoldDB" id="A0A8J6JW49"/>
<comment type="caution">
    <text evidence="1">The sequence shown here is derived from an EMBL/GenBank/DDBJ whole genome shotgun (WGS) entry which is preliminary data.</text>
</comment>
<protein>
    <submittedName>
        <fullName evidence="1">Uncharacterized protein</fullName>
    </submittedName>
</protein>
<proteinExistence type="predicted"/>
<gene>
    <name evidence="1" type="ORF">GDO78_016191</name>
</gene>
<evidence type="ECO:0000313" key="2">
    <source>
        <dbReference type="Proteomes" id="UP000770717"/>
    </source>
</evidence>
<keyword evidence="2" id="KW-1185">Reference proteome</keyword>
<dbReference type="Proteomes" id="UP000770717">
    <property type="component" value="Unassembled WGS sequence"/>
</dbReference>
<name>A0A8J6JW49_ELECQ</name>